<dbReference type="PANTHER" id="PTHR43384:SF10">
    <property type="entry name" value="ATPASE INVOLVED IN CHROMOSOME PARTITIONING, PARA_MIND FAMILY"/>
    <property type="match status" value="1"/>
</dbReference>
<feature type="domain" description="AAA" evidence="1">
    <location>
        <begin position="21"/>
        <end position="169"/>
    </location>
</feature>
<dbReference type="InterPro" id="IPR025669">
    <property type="entry name" value="AAA_dom"/>
</dbReference>
<dbReference type="AlphaFoldDB" id="A0A1D8S5B6"/>
<dbReference type="GO" id="GO:0005524">
    <property type="term" value="F:ATP binding"/>
    <property type="evidence" value="ECO:0007669"/>
    <property type="project" value="TreeGrafter"/>
</dbReference>
<accession>A0A1J1ACI7</accession>
<sequence length="315" mass="32533">MYKTQKTLDSMPDADADGYALAIASGKGGVGKTTTAVNLGAALAGDYRVAVVDVDLGMANLGAMVGLTQPEATVHDVLAERAPLSAALHEARGLTVVPGATDLREYADAGTESLEAVIAQLKSRFDVVVLDAGAGLSDDVAAALDVADGVLLVTTAELHALTDASKTGELVERLEVPVVGAVLTGTGSGSFDDVEGLATALGTTGSVTVSVPADREVQKSIRTGVPVVFENESTPAAVAYRRLAASLAETLEFGEDSPADPDGFEWVDPESGAEIDEDPGPVMEVPLETLIDEAGLENEADRTQLLGRVRSWFER</sequence>
<evidence type="ECO:0000313" key="4">
    <source>
        <dbReference type="Proteomes" id="UP000185608"/>
    </source>
</evidence>
<dbReference type="KEGG" id="hhsr:HSR6_1431"/>
<accession>A0A1D8S5B6</accession>
<evidence type="ECO:0000259" key="1">
    <source>
        <dbReference type="Pfam" id="PF13614"/>
    </source>
</evidence>
<gene>
    <name evidence="2" type="primary">minD</name>
    <name evidence="3" type="ORF">HSR6_1431</name>
    <name evidence="2" type="ORF">HTSR_1359</name>
</gene>
<evidence type="ECO:0000313" key="2">
    <source>
        <dbReference type="EMBL" id="AOW80535.1"/>
    </source>
</evidence>
<dbReference type="KEGG" id="halh:HTSR_1359"/>
<dbReference type="Proteomes" id="UP000186165">
    <property type="component" value="Chromosome"/>
</dbReference>
<keyword evidence="5" id="KW-1185">Reference proteome</keyword>
<dbReference type="SUPFAM" id="SSF52540">
    <property type="entry name" value="P-loop containing nucleoside triphosphate hydrolases"/>
    <property type="match status" value="1"/>
</dbReference>
<dbReference type="GO" id="GO:0051782">
    <property type="term" value="P:negative regulation of cell division"/>
    <property type="evidence" value="ECO:0007669"/>
    <property type="project" value="TreeGrafter"/>
</dbReference>
<dbReference type="GO" id="GO:0005829">
    <property type="term" value="C:cytosol"/>
    <property type="evidence" value="ECO:0007669"/>
    <property type="project" value="TreeGrafter"/>
</dbReference>
<dbReference type="GO" id="GO:0016887">
    <property type="term" value="F:ATP hydrolysis activity"/>
    <property type="evidence" value="ECO:0007669"/>
    <property type="project" value="TreeGrafter"/>
</dbReference>
<dbReference type="GO" id="GO:0009898">
    <property type="term" value="C:cytoplasmic side of plasma membrane"/>
    <property type="evidence" value="ECO:0007669"/>
    <property type="project" value="TreeGrafter"/>
</dbReference>
<protein>
    <submittedName>
        <fullName evidence="2">Septum site-determining protein MinD</fullName>
    </submittedName>
</protein>
<dbReference type="STRING" id="1873524.HSR6_1431"/>
<reference evidence="3" key="3">
    <citation type="journal article" date="2017" name="ISME J.">
        <title>Discovery of anaerobic lithoheterotrophic haloarchaea, ubiquitous in hypersaline habitats.</title>
        <authorList>
            <person name="Sorokin D.Y."/>
            <person name="Messina E."/>
            <person name="Smedile F."/>
            <person name="Roman P."/>
            <person name="Damste J.S.S."/>
            <person name="Ciordia S."/>
            <person name="Mena M.C."/>
            <person name="Ferrer M."/>
            <person name="Golyshin P.N."/>
            <person name="Kublanov I.V."/>
            <person name="Samarov N.I."/>
            <person name="Toshchakov S.V."/>
            <person name="La Cono V."/>
            <person name="Yakimov M.M."/>
        </authorList>
    </citation>
    <scope>NUCLEOTIDE SEQUENCE</scope>
    <source>
        <strain evidence="3">HSR6</strain>
    </source>
</reference>
<evidence type="ECO:0000313" key="3">
    <source>
        <dbReference type="EMBL" id="APE95874.1"/>
    </source>
</evidence>
<dbReference type="EMBL" id="CP016804">
    <property type="protein sequence ID" value="APE95874.1"/>
    <property type="molecule type" value="Genomic_DNA"/>
</dbReference>
<dbReference type="Gene3D" id="3.40.50.300">
    <property type="entry name" value="P-loop containing nucleotide triphosphate hydrolases"/>
    <property type="match status" value="1"/>
</dbReference>
<dbReference type="EMBL" id="CP016070">
    <property type="protein sequence ID" value="AOW80535.1"/>
    <property type="molecule type" value="Genomic_DNA"/>
</dbReference>
<dbReference type="InterPro" id="IPR050625">
    <property type="entry name" value="ParA/MinD_ATPase"/>
</dbReference>
<dbReference type="InterPro" id="IPR027417">
    <property type="entry name" value="P-loop_NTPase"/>
</dbReference>
<proteinExistence type="predicted"/>
<dbReference type="PATRIC" id="fig|1855411.3.peg.1359"/>
<dbReference type="Pfam" id="PF13614">
    <property type="entry name" value="AAA_31"/>
    <property type="match status" value="1"/>
</dbReference>
<name>A0A1D8S5B6_9EURY</name>
<reference evidence="2 4" key="1">
    <citation type="submission" date="2016-06" db="EMBL/GenBank/DDBJ databases">
        <title>Discovery of anaerobic lithoheterotrophic haloarchaeon capable of sulfur respiration by hydrogen and formate.</title>
        <authorList>
            <person name="Sorokin D.Y."/>
            <person name="Kublanov I.V."/>
            <person name="Roman P."/>
            <person name="Sinninghe Damste J.S."/>
            <person name="Golyshin P.N."/>
            <person name="Rojo D."/>
            <person name="Ciordia S."/>
            <person name="Mena Md.C."/>
            <person name="Ferrer M."/>
            <person name="Smedile F."/>
            <person name="Messina E."/>
            <person name="La Cono V."/>
            <person name="Yakimov M.M."/>
        </authorList>
    </citation>
    <scope>NUCLEOTIDE SEQUENCE [LARGE SCALE GENOMIC DNA]</scope>
    <source>
        <strain evidence="2 4">HTSR1</strain>
    </source>
</reference>
<reference evidence="5" key="2">
    <citation type="submission" date="2016-08" db="EMBL/GenBank/DDBJ databases">
        <title>Discovery of first anaerobic lithoheterotrophic haloarchae widely represented in hypersaline habitats.</title>
        <authorList>
            <person name="Sorokin D.Y."/>
            <person name="Kublanov I.V."/>
            <person name="Roman P."/>
            <person name="Sinninghe Damste J.S."/>
            <person name="Golyshin P.N."/>
            <person name="Rojo D."/>
            <person name="Ciordia S."/>
            <person name="Mena Md.C."/>
            <person name="Ferrer M."/>
            <person name="Smedile F."/>
            <person name="Messina E."/>
            <person name="La Cono V."/>
            <person name="Yakimov M.M."/>
        </authorList>
    </citation>
    <scope>NUCLEOTIDE SEQUENCE [LARGE SCALE GENOMIC DNA]</scope>
    <source>
        <strain evidence="5">HSR6</strain>
    </source>
</reference>
<dbReference type="Proteomes" id="UP000185608">
    <property type="component" value="Chromosome"/>
</dbReference>
<dbReference type="PANTHER" id="PTHR43384">
    <property type="entry name" value="SEPTUM SITE-DETERMINING PROTEIN MIND HOMOLOG, CHLOROPLASTIC-RELATED"/>
    <property type="match status" value="1"/>
</dbReference>
<evidence type="ECO:0000313" key="5">
    <source>
        <dbReference type="Proteomes" id="UP000186165"/>
    </source>
</evidence>
<organism evidence="2 4">
    <name type="scientific">Halodesulfurarchaeum formicicum</name>
    <dbReference type="NCBI Taxonomy" id="1873524"/>
    <lineage>
        <taxon>Archaea</taxon>
        <taxon>Methanobacteriati</taxon>
        <taxon>Methanobacteriota</taxon>
        <taxon>Stenosarchaea group</taxon>
        <taxon>Halobacteria</taxon>
        <taxon>Halobacteriales</taxon>
        <taxon>Halobacteriaceae</taxon>
        <taxon>Halodesulfurarchaeum</taxon>
    </lineage>
</organism>